<reference evidence="2" key="1">
    <citation type="submission" date="2014-09" db="EMBL/GenBank/DDBJ databases">
        <authorList>
            <person name="Magalhaes I.L.F."/>
            <person name="Oliveira U."/>
            <person name="Santos F.R."/>
            <person name="Vidigal T.H.D.A."/>
            <person name="Brescovit A.D."/>
            <person name="Santos A.J."/>
        </authorList>
    </citation>
    <scope>NUCLEOTIDE SEQUENCE</scope>
    <source>
        <tissue evidence="2">Shoot tissue taken approximately 20 cm above the soil surface</tissue>
    </source>
</reference>
<keyword evidence="1" id="KW-0472">Membrane</keyword>
<dbReference type="EMBL" id="GBRH01209334">
    <property type="protein sequence ID" value="JAD88561.1"/>
    <property type="molecule type" value="Transcribed_RNA"/>
</dbReference>
<name>A0A0A9DLA4_ARUDO</name>
<feature type="transmembrane region" description="Helical" evidence="1">
    <location>
        <begin position="7"/>
        <end position="28"/>
    </location>
</feature>
<keyword evidence="1" id="KW-1133">Transmembrane helix</keyword>
<protein>
    <submittedName>
        <fullName evidence="2">Uncharacterized protein</fullName>
    </submittedName>
</protein>
<sequence>MHLQTNIISLFTCFLLLDLSLELLSYYLPRHAILSDLYVQAWKFHGHLPIFCCTDSCSSFLLYDFLN</sequence>
<evidence type="ECO:0000256" key="1">
    <source>
        <dbReference type="SAM" id="Phobius"/>
    </source>
</evidence>
<reference evidence="2" key="2">
    <citation type="journal article" date="2015" name="Data Brief">
        <title>Shoot transcriptome of the giant reed, Arundo donax.</title>
        <authorList>
            <person name="Barrero R.A."/>
            <person name="Guerrero F.D."/>
            <person name="Moolhuijzen P."/>
            <person name="Goolsby J.A."/>
            <person name="Tidwell J."/>
            <person name="Bellgard S.E."/>
            <person name="Bellgard M.I."/>
        </authorList>
    </citation>
    <scope>NUCLEOTIDE SEQUENCE</scope>
    <source>
        <tissue evidence="2">Shoot tissue taken approximately 20 cm above the soil surface</tissue>
    </source>
</reference>
<proteinExistence type="predicted"/>
<organism evidence="2">
    <name type="scientific">Arundo donax</name>
    <name type="common">Giant reed</name>
    <name type="synonym">Donax arundinaceus</name>
    <dbReference type="NCBI Taxonomy" id="35708"/>
    <lineage>
        <taxon>Eukaryota</taxon>
        <taxon>Viridiplantae</taxon>
        <taxon>Streptophyta</taxon>
        <taxon>Embryophyta</taxon>
        <taxon>Tracheophyta</taxon>
        <taxon>Spermatophyta</taxon>
        <taxon>Magnoliopsida</taxon>
        <taxon>Liliopsida</taxon>
        <taxon>Poales</taxon>
        <taxon>Poaceae</taxon>
        <taxon>PACMAD clade</taxon>
        <taxon>Arundinoideae</taxon>
        <taxon>Arundineae</taxon>
        <taxon>Arundo</taxon>
    </lineage>
</organism>
<evidence type="ECO:0000313" key="2">
    <source>
        <dbReference type="EMBL" id="JAD88561.1"/>
    </source>
</evidence>
<accession>A0A0A9DLA4</accession>
<dbReference type="AlphaFoldDB" id="A0A0A9DLA4"/>
<keyword evidence="1" id="KW-0812">Transmembrane</keyword>